<keyword evidence="2" id="KW-1185">Reference proteome</keyword>
<proteinExistence type="predicted"/>
<dbReference type="OrthoDB" id="6780773at2759"/>
<sequence length="176" mass="20577">MSSPEGEVTNQQVHELLKNVLDKNIEIKPEIIDNKMAITQEIHELRKDFNVELSKLKPENKDLRDENKELRRNKLEVVFRRLRKFNIIIYGLKGSNRRNDIKHALQVFNQTLNVPCTDRDLRDFYRVGTAVEERVGPFLIEIISYQLKLDIFANVKKLKGSGLYIANDYNSSDYGN</sequence>
<accession>A0A9P0KZM4</accession>
<evidence type="ECO:0000313" key="1">
    <source>
        <dbReference type="EMBL" id="CAH1987617.1"/>
    </source>
</evidence>
<reference evidence="1" key="1">
    <citation type="submission" date="2022-03" db="EMBL/GenBank/DDBJ databases">
        <authorList>
            <person name="Sayadi A."/>
        </authorList>
    </citation>
    <scope>NUCLEOTIDE SEQUENCE</scope>
</reference>
<gene>
    <name evidence="1" type="ORF">ACAOBT_LOCUS17950</name>
</gene>
<name>A0A9P0KZM4_ACAOB</name>
<organism evidence="1 2">
    <name type="scientific">Acanthoscelides obtectus</name>
    <name type="common">Bean weevil</name>
    <name type="synonym">Bruchus obtectus</name>
    <dbReference type="NCBI Taxonomy" id="200917"/>
    <lineage>
        <taxon>Eukaryota</taxon>
        <taxon>Metazoa</taxon>
        <taxon>Ecdysozoa</taxon>
        <taxon>Arthropoda</taxon>
        <taxon>Hexapoda</taxon>
        <taxon>Insecta</taxon>
        <taxon>Pterygota</taxon>
        <taxon>Neoptera</taxon>
        <taxon>Endopterygota</taxon>
        <taxon>Coleoptera</taxon>
        <taxon>Polyphaga</taxon>
        <taxon>Cucujiformia</taxon>
        <taxon>Chrysomeloidea</taxon>
        <taxon>Chrysomelidae</taxon>
        <taxon>Bruchinae</taxon>
        <taxon>Bruchini</taxon>
        <taxon>Acanthoscelides</taxon>
    </lineage>
</organism>
<protein>
    <submittedName>
        <fullName evidence="1">Uncharacterized protein</fullName>
    </submittedName>
</protein>
<evidence type="ECO:0000313" key="2">
    <source>
        <dbReference type="Proteomes" id="UP001152888"/>
    </source>
</evidence>
<dbReference type="Proteomes" id="UP001152888">
    <property type="component" value="Unassembled WGS sequence"/>
</dbReference>
<dbReference type="EMBL" id="CAKOFQ010007022">
    <property type="protein sequence ID" value="CAH1987617.1"/>
    <property type="molecule type" value="Genomic_DNA"/>
</dbReference>
<dbReference type="AlphaFoldDB" id="A0A9P0KZM4"/>
<comment type="caution">
    <text evidence="1">The sequence shown here is derived from an EMBL/GenBank/DDBJ whole genome shotgun (WGS) entry which is preliminary data.</text>
</comment>